<evidence type="ECO:0008006" key="4">
    <source>
        <dbReference type="Google" id="ProtNLM"/>
    </source>
</evidence>
<name>A0A286RJ60_9BACT</name>
<dbReference type="OrthoDB" id="9802121at2"/>
<dbReference type="KEGG" id="ttf:THTE_3391"/>
<evidence type="ECO:0000256" key="1">
    <source>
        <dbReference type="SAM" id="Phobius"/>
    </source>
</evidence>
<keyword evidence="1" id="KW-0812">Transmembrane</keyword>
<organism evidence="2 3">
    <name type="scientific">Thermogutta terrifontis</name>
    <dbReference type="NCBI Taxonomy" id="1331910"/>
    <lineage>
        <taxon>Bacteria</taxon>
        <taxon>Pseudomonadati</taxon>
        <taxon>Planctomycetota</taxon>
        <taxon>Planctomycetia</taxon>
        <taxon>Pirellulales</taxon>
        <taxon>Thermoguttaceae</taxon>
        <taxon>Thermogutta</taxon>
    </lineage>
</organism>
<dbReference type="AlphaFoldDB" id="A0A286RJ60"/>
<sequence length="135" mass="14349">MTERSRFWIACGAILAGLSVVLAAIADHVLKGNWGVVEARQFELAVRYQFYHAIALVLCGLLGLCGKFRGLSIVAVGFLLGIVGFSGGLFLKVCLPQINLGPVIPAGAVLWIISWVGLAVTAVIPVKNRLFGSEN</sequence>
<dbReference type="EMBL" id="CP018477">
    <property type="protein sequence ID" value="ASV75993.1"/>
    <property type="molecule type" value="Genomic_DNA"/>
</dbReference>
<gene>
    <name evidence="2" type="ORF">THTE_3391</name>
</gene>
<accession>A0A286RJ60</accession>
<dbReference type="Proteomes" id="UP000215086">
    <property type="component" value="Chromosome"/>
</dbReference>
<proteinExistence type="predicted"/>
<evidence type="ECO:0000313" key="3">
    <source>
        <dbReference type="Proteomes" id="UP000215086"/>
    </source>
</evidence>
<reference evidence="2 3" key="1">
    <citation type="journal article" name="Front. Microbiol.">
        <title>Sugar Metabolism of the First Thermophilic Planctomycete Thermogutta terrifontis: Comparative Genomic and Transcriptomic Approaches.</title>
        <authorList>
            <person name="Elcheninov A.G."/>
            <person name="Menzel P."/>
            <person name="Gudbergsdottir S.R."/>
            <person name="Slesarev A.I."/>
            <person name="Kadnikov V.V."/>
            <person name="Krogh A."/>
            <person name="Bonch-Osmolovskaya E.A."/>
            <person name="Peng X."/>
            <person name="Kublanov I.V."/>
        </authorList>
    </citation>
    <scope>NUCLEOTIDE SEQUENCE [LARGE SCALE GENOMIC DNA]</scope>
    <source>
        <strain evidence="2 3">R1</strain>
    </source>
</reference>
<dbReference type="RefSeq" id="WP_157732090.1">
    <property type="nucleotide sequence ID" value="NZ_CP018477.1"/>
</dbReference>
<protein>
    <recommendedName>
        <fullName evidence="4">DUF423 domain-containing protein</fullName>
    </recommendedName>
</protein>
<dbReference type="InterPro" id="IPR006696">
    <property type="entry name" value="DUF423"/>
</dbReference>
<keyword evidence="3" id="KW-1185">Reference proteome</keyword>
<keyword evidence="1" id="KW-0472">Membrane</keyword>
<feature type="transmembrane region" description="Helical" evidence="1">
    <location>
        <begin position="47"/>
        <end position="64"/>
    </location>
</feature>
<feature type="transmembrane region" description="Helical" evidence="1">
    <location>
        <begin position="71"/>
        <end position="91"/>
    </location>
</feature>
<dbReference type="Pfam" id="PF04241">
    <property type="entry name" value="DUF423"/>
    <property type="match status" value="1"/>
</dbReference>
<keyword evidence="1" id="KW-1133">Transmembrane helix</keyword>
<feature type="transmembrane region" description="Helical" evidence="1">
    <location>
        <begin position="103"/>
        <end position="126"/>
    </location>
</feature>
<evidence type="ECO:0000313" key="2">
    <source>
        <dbReference type="EMBL" id="ASV75993.1"/>
    </source>
</evidence>